<dbReference type="EMBL" id="JACCJC010000028">
    <property type="protein sequence ID" value="KAF6234737.1"/>
    <property type="molecule type" value="Genomic_DNA"/>
</dbReference>
<evidence type="ECO:0000256" key="1">
    <source>
        <dbReference type="SAM" id="MobiDB-lite"/>
    </source>
</evidence>
<feature type="region of interest" description="Disordered" evidence="1">
    <location>
        <begin position="151"/>
        <end position="183"/>
    </location>
</feature>
<name>A0A8H6FU59_9LECA</name>
<dbReference type="OrthoDB" id="10378757at2759"/>
<keyword evidence="3" id="KW-1185">Reference proteome</keyword>
<reference evidence="2 3" key="1">
    <citation type="journal article" date="2020" name="Genomics">
        <title>Complete, high-quality genomes from long-read metagenomic sequencing of two wolf lichen thalli reveals enigmatic genome architecture.</title>
        <authorList>
            <person name="McKenzie S.K."/>
            <person name="Walston R.F."/>
            <person name="Allen J.L."/>
        </authorList>
    </citation>
    <scope>NUCLEOTIDE SEQUENCE [LARGE SCALE GENOMIC DNA]</scope>
    <source>
        <strain evidence="2">WasteWater2</strain>
    </source>
</reference>
<evidence type="ECO:0000313" key="3">
    <source>
        <dbReference type="Proteomes" id="UP000578531"/>
    </source>
</evidence>
<dbReference type="GeneID" id="59288615"/>
<feature type="region of interest" description="Disordered" evidence="1">
    <location>
        <begin position="207"/>
        <end position="242"/>
    </location>
</feature>
<feature type="compositionally biased region" description="Polar residues" evidence="1">
    <location>
        <begin position="151"/>
        <end position="165"/>
    </location>
</feature>
<accession>A0A8H6FU59</accession>
<dbReference type="Proteomes" id="UP000578531">
    <property type="component" value="Unassembled WGS sequence"/>
</dbReference>
<sequence>MALNTPPLQRPAYLQGVTLANLVDYKTKCAFHIFEHGRLSAAPCNLCVENNVDCIVAKRRASRCMRCAYIDTRILECQAEGVNSGFYGTRDFSQTTIPLQTVSATHQSTEVDTSTSSLPIQGSAATLESKATMARPDAQVARQSVFPVKANSTTHEAVHPQSNTDHGAPTKRKRKRRVSDPADAMKIAAKRRRGVTCATTVTEHPYAPTAPRVTEHHGAPTTPKAAPTAPKATSRSSKPTSKAVIKQDIPNIRYIPAGSTDYDLAIRTEDPPAWAQWATDLRKEIRALRHLPDVGPYTLGIIAMMTEDGVWPTDSEIGLGGE</sequence>
<gene>
    <name evidence="2" type="ORF">HO173_006957</name>
</gene>
<organism evidence="2 3">
    <name type="scientific">Letharia columbiana</name>
    <dbReference type="NCBI Taxonomy" id="112416"/>
    <lineage>
        <taxon>Eukaryota</taxon>
        <taxon>Fungi</taxon>
        <taxon>Dikarya</taxon>
        <taxon>Ascomycota</taxon>
        <taxon>Pezizomycotina</taxon>
        <taxon>Lecanoromycetes</taxon>
        <taxon>OSLEUM clade</taxon>
        <taxon>Lecanoromycetidae</taxon>
        <taxon>Lecanorales</taxon>
        <taxon>Lecanorineae</taxon>
        <taxon>Parmeliaceae</taxon>
        <taxon>Letharia</taxon>
    </lineage>
</organism>
<dbReference type="RefSeq" id="XP_037164127.1">
    <property type="nucleotide sequence ID" value="XM_037308863.1"/>
</dbReference>
<dbReference type="AlphaFoldDB" id="A0A8H6FU59"/>
<evidence type="ECO:0000313" key="2">
    <source>
        <dbReference type="EMBL" id="KAF6234737.1"/>
    </source>
</evidence>
<proteinExistence type="predicted"/>
<feature type="compositionally biased region" description="Low complexity" evidence="1">
    <location>
        <begin position="219"/>
        <end position="233"/>
    </location>
</feature>
<protein>
    <submittedName>
        <fullName evidence="2">Uncharacterized protein</fullName>
    </submittedName>
</protein>
<comment type="caution">
    <text evidence="2">The sequence shown here is derived from an EMBL/GenBank/DDBJ whole genome shotgun (WGS) entry which is preliminary data.</text>
</comment>